<keyword evidence="8" id="KW-1133">Transmembrane helix</keyword>
<comment type="pathway">
    <text evidence="2">Cofactor metabolism; pyridoxal 5'-phosphate salvage; pyridoxal 5'-phosphate from pyridoxamine 5'-phosphate: step 1/1.</text>
</comment>
<evidence type="ECO:0000259" key="9">
    <source>
        <dbReference type="Pfam" id="PF12766"/>
    </source>
</evidence>
<dbReference type="PANTHER" id="PTHR10851:SF3">
    <property type="entry name" value="PYRIDOXINE_PYRIDOXAMINE 5'-PHOSPHATE OXIDASE 2"/>
    <property type="match status" value="1"/>
</dbReference>
<evidence type="ECO:0000256" key="2">
    <source>
        <dbReference type="ARBA" id="ARBA00004738"/>
    </source>
</evidence>
<dbReference type="AlphaFoldDB" id="A0ABC8M6L2"/>
<accession>A0ABC8M6L2</accession>
<evidence type="ECO:0000313" key="11">
    <source>
        <dbReference type="Proteomes" id="UP001642260"/>
    </source>
</evidence>
<dbReference type="InterPro" id="IPR024624">
    <property type="entry name" value="Pyridox_Oxase_Alr4036_FMN-bd"/>
</dbReference>
<dbReference type="Pfam" id="PF12766">
    <property type="entry name" value="Pyridox_oxase_2"/>
    <property type="match status" value="1"/>
</dbReference>
<feature type="transmembrane region" description="Helical" evidence="8">
    <location>
        <begin position="17"/>
        <end position="38"/>
    </location>
</feature>
<comment type="cofactor">
    <cofactor evidence="1">
        <name>FMN</name>
        <dbReference type="ChEBI" id="CHEBI:58210"/>
    </cofactor>
</comment>
<evidence type="ECO:0000256" key="7">
    <source>
        <dbReference type="ARBA" id="ARBA00023002"/>
    </source>
</evidence>
<dbReference type="EMBL" id="CAKOAT010971820">
    <property type="protein sequence ID" value="CAH8391935.1"/>
    <property type="molecule type" value="Genomic_DNA"/>
</dbReference>
<dbReference type="PANTHER" id="PTHR10851">
    <property type="entry name" value="PYRIDOXINE-5-PHOSPHATE OXIDASE"/>
    <property type="match status" value="1"/>
</dbReference>
<evidence type="ECO:0000256" key="5">
    <source>
        <dbReference type="ARBA" id="ARBA00022630"/>
    </source>
</evidence>
<evidence type="ECO:0000313" key="10">
    <source>
        <dbReference type="EMBL" id="CAH8391935.1"/>
    </source>
</evidence>
<proteinExistence type="predicted"/>
<keyword evidence="11" id="KW-1185">Reference proteome</keyword>
<dbReference type="SUPFAM" id="SSF50475">
    <property type="entry name" value="FMN-binding split barrel"/>
    <property type="match status" value="1"/>
</dbReference>
<feature type="non-terminal residue" evidence="10">
    <location>
        <position position="147"/>
    </location>
</feature>
<gene>
    <name evidence="10" type="ORF">ERUC_LOCUS44418</name>
</gene>
<evidence type="ECO:0000256" key="3">
    <source>
        <dbReference type="ARBA" id="ARBA00005037"/>
    </source>
</evidence>
<keyword evidence="6" id="KW-0288">FMN</keyword>
<dbReference type="EC" id="1.4.3.5" evidence="4"/>
<sequence length="147" mass="16790">MAINIIVLCYFQLCFRVLIGCVVNLFFFPAVCCLVRGFEEDSDMIQINTNLRSRKVSDIFFYCVSIVLVEVGSVACCDFIISLQIQELKLCPSSELCWYFSDTWEQFQINGRVEVIDASSSDQISGKAYVNLSCAWYALQQRATRSR</sequence>
<name>A0ABC8M6L2_ERUVS</name>
<dbReference type="Proteomes" id="UP001642260">
    <property type="component" value="Unassembled WGS sequence"/>
</dbReference>
<evidence type="ECO:0000256" key="8">
    <source>
        <dbReference type="SAM" id="Phobius"/>
    </source>
</evidence>
<feature type="transmembrane region" description="Helical" evidence="8">
    <location>
        <begin position="59"/>
        <end position="81"/>
    </location>
</feature>
<evidence type="ECO:0000256" key="6">
    <source>
        <dbReference type="ARBA" id="ARBA00022643"/>
    </source>
</evidence>
<protein>
    <recommendedName>
        <fullName evidence="4">pyridoxal 5'-phosphate synthase</fullName>
        <ecNumber evidence="4">1.4.3.5</ecNumber>
    </recommendedName>
</protein>
<evidence type="ECO:0000256" key="4">
    <source>
        <dbReference type="ARBA" id="ARBA00012801"/>
    </source>
</evidence>
<dbReference type="InterPro" id="IPR012349">
    <property type="entry name" value="Split_barrel_FMN-bd"/>
</dbReference>
<keyword evidence="5" id="KW-0285">Flavoprotein</keyword>
<feature type="domain" description="Pyridoxamine 5'-phosphate oxidase Alr4036 family FMN-binding" evidence="9">
    <location>
        <begin position="33"/>
        <end position="116"/>
    </location>
</feature>
<comment type="pathway">
    <text evidence="3">Cofactor metabolism; pyridoxal 5'-phosphate salvage; pyridoxal 5'-phosphate from pyridoxine 5'-phosphate: step 1/1.</text>
</comment>
<comment type="caution">
    <text evidence="10">The sequence shown here is derived from an EMBL/GenBank/DDBJ whole genome shotgun (WGS) entry which is preliminary data.</text>
</comment>
<dbReference type="GO" id="GO:0004733">
    <property type="term" value="F:pyridoxamine phosphate oxidase activity"/>
    <property type="evidence" value="ECO:0007669"/>
    <property type="project" value="UniProtKB-EC"/>
</dbReference>
<evidence type="ECO:0000256" key="1">
    <source>
        <dbReference type="ARBA" id="ARBA00001917"/>
    </source>
</evidence>
<keyword evidence="8" id="KW-0472">Membrane</keyword>
<keyword evidence="8" id="KW-0812">Transmembrane</keyword>
<keyword evidence="7" id="KW-0560">Oxidoreductase</keyword>
<dbReference type="Gene3D" id="2.30.110.10">
    <property type="entry name" value="Electron Transport, Fmn-binding Protein, Chain A"/>
    <property type="match status" value="1"/>
</dbReference>
<dbReference type="InterPro" id="IPR000659">
    <property type="entry name" value="Pyridox_Oxase"/>
</dbReference>
<reference evidence="10 11" key="1">
    <citation type="submission" date="2022-03" db="EMBL/GenBank/DDBJ databases">
        <authorList>
            <person name="Macdonald S."/>
            <person name="Ahmed S."/>
            <person name="Newling K."/>
        </authorList>
    </citation>
    <scope>NUCLEOTIDE SEQUENCE [LARGE SCALE GENOMIC DNA]</scope>
</reference>
<organism evidence="10 11">
    <name type="scientific">Eruca vesicaria subsp. sativa</name>
    <name type="common">Garden rocket</name>
    <name type="synonym">Eruca sativa</name>
    <dbReference type="NCBI Taxonomy" id="29727"/>
    <lineage>
        <taxon>Eukaryota</taxon>
        <taxon>Viridiplantae</taxon>
        <taxon>Streptophyta</taxon>
        <taxon>Embryophyta</taxon>
        <taxon>Tracheophyta</taxon>
        <taxon>Spermatophyta</taxon>
        <taxon>Magnoliopsida</taxon>
        <taxon>eudicotyledons</taxon>
        <taxon>Gunneridae</taxon>
        <taxon>Pentapetalae</taxon>
        <taxon>rosids</taxon>
        <taxon>malvids</taxon>
        <taxon>Brassicales</taxon>
        <taxon>Brassicaceae</taxon>
        <taxon>Brassiceae</taxon>
        <taxon>Eruca</taxon>
    </lineage>
</organism>